<feature type="region of interest" description="Disordered" evidence="1">
    <location>
        <begin position="95"/>
        <end position="147"/>
    </location>
</feature>
<protein>
    <submittedName>
        <fullName evidence="2">Uncharacterized protein</fullName>
    </submittedName>
</protein>
<dbReference type="EMBL" id="KV906198">
    <property type="protein sequence ID" value="OON15180.1"/>
    <property type="molecule type" value="Genomic_DNA"/>
</dbReference>
<evidence type="ECO:0000313" key="3">
    <source>
        <dbReference type="Proteomes" id="UP000243686"/>
    </source>
</evidence>
<reference evidence="2 3" key="1">
    <citation type="submission" date="2015-03" db="EMBL/GenBank/DDBJ databases">
        <title>Draft genome of the nematode, Opisthorchis viverrini.</title>
        <authorList>
            <person name="Mitreva M."/>
        </authorList>
    </citation>
    <scope>NUCLEOTIDE SEQUENCE [LARGE SCALE GENOMIC DNA]</scope>
    <source>
        <strain evidence="2">Khon Kaen</strain>
    </source>
</reference>
<name>A0A1S8WL72_OPIVI</name>
<organism evidence="2 3">
    <name type="scientific">Opisthorchis viverrini</name>
    <name type="common">Southeast Asian liver fluke</name>
    <dbReference type="NCBI Taxonomy" id="6198"/>
    <lineage>
        <taxon>Eukaryota</taxon>
        <taxon>Metazoa</taxon>
        <taxon>Spiralia</taxon>
        <taxon>Lophotrochozoa</taxon>
        <taxon>Platyhelminthes</taxon>
        <taxon>Trematoda</taxon>
        <taxon>Digenea</taxon>
        <taxon>Opisthorchiida</taxon>
        <taxon>Opisthorchiata</taxon>
        <taxon>Opisthorchiidae</taxon>
        <taxon>Opisthorchis</taxon>
    </lineage>
</organism>
<dbReference type="AlphaFoldDB" id="A0A1S8WL72"/>
<keyword evidence="3" id="KW-1185">Reference proteome</keyword>
<evidence type="ECO:0000313" key="2">
    <source>
        <dbReference type="EMBL" id="OON15180.1"/>
    </source>
</evidence>
<evidence type="ECO:0000256" key="1">
    <source>
        <dbReference type="SAM" id="MobiDB-lite"/>
    </source>
</evidence>
<feature type="compositionally biased region" description="Polar residues" evidence="1">
    <location>
        <begin position="123"/>
        <end position="139"/>
    </location>
</feature>
<dbReference type="Proteomes" id="UP000243686">
    <property type="component" value="Unassembled WGS sequence"/>
</dbReference>
<proteinExistence type="predicted"/>
<accession>A0A1S8WL72</accession>
<gene>
    <name evidence="2" type="ORF">X801_09022</name>
</gene>
<sequence length="354" mass="40073">MTAMELPDRTGKSIKELAYLQMAHNRRLLFNERLVTAIESEGRVIQQTSVTASGICWIQLENRVTDLQQQLDVPINQLTRWDEINPPRQKSRAFLSARPLDHEQSAVKKKAPTQIMQPIPASPNDNLSTPATNLNQPLSMSRRKEDLVRVSKEKVSDSGKTIIFGRTESEATQKGTVRNKQTKISADTDVYHFAKKMKQQKSLEELRVYTAKLYRDVKCFCDRIARFTDLCRKTEQMFVGLGSVSLVKTKCPIVAKNYFIGTKPLVGSDDYPTEMDVSKLVAAAFASLMSIVLRVIYQEKPDGSGFVTSDDSLKEEDLRECMCEESPVYPVQDVIRKWKPFCRLWVLGCALGGQ</sequence>